<dbReference type="GO" id="GO:0000271">
    <property type="term" value="P:polysaccharide biosynthetic process"/>
    <property type="evidence" value="ECO:0007669"/>
    <property type="project" value="InterPro"/>
</dbReference>
<keyword evidence="2 7" id="KW-0813">Transport</keyword>
<dbReference type="KEGG" id="ptk:EXN22_21710"/>
<dbReference type="PANTHER" id="PTHR38459">
    <property type="entry name" value="PROPHAGE BACTOPRENOL-LINKED GLUCOSE TRANSLOCASE HOMOLOG"/>
    <property type="match status" value="1"/>
</dbReference>
<keyword evidence="11" id="KW-1185">Reference proteome</keyword>
<comment type="function">
    <text evidence="6 7">Involved in O antigen modification. Involved in the translocation of bactoprenol-linked glucose across the cytoplasmic membrane.</text>
</comment>
<keyword evidence="3 8" id="KW-0812">Transmembrane</keyword>
<feature type="transmembrane region" description="Helical" evidence="8">
    <location>
        <begin position="71"/>
        <end position="90"/>
    </location>
</feature>
<feature type="transmembrane region" description="Helical" evidence="8">
    <location>
        <begin position="39"/>
        <end position="59"/>
    </location>
</feature>
<keyword evidence="4 8" id="KW-1133">Transmembrane helix</keyword>
<dbReference type="InterPro" id="IPR016480">
    <property type="entry name" value="Glc_translocase_bactprenl-link"/>
</dbReference>
<protein>
    <recommendedName>
        <fullName evidence="7">Bactoprenol-linked glucose translocase</fullName>
    </recommendedName>
</protein>
<comment type="similarity">
    <text evidence="7">Belongs to the gtrA family.</text>
</comment>
<dbReference type="Pfam" id="PF04138">
    <property type="entry name" value="GtrA_DPMS_TM"/>
    <property type="match status" value="1"/>
</dbReference>
<dbReference type="RefSeq" id="WP_130266879.1">
    <property type="nucleotide sequence ID" value="NZ_CP035952.1"/>
</dbReference>
<dbReference type="OrthoDB" id="5616234at2"/>
<dbReference type="AlphaFoldDB" id="A0A411MQI5"/>
<dbReference type="PANTHER" id="PTHR38459:SF1">
    <property type="entry name" value="PROPHAGE BACTOPRENOL-LINKED GLUCOSE TRANSLOCASE HOMOLOG"/>
    <property type="match status" value="1"/>
</dbReference>
<evidence type="ECO:0000313" key="11">
    <source>
        <dbReference type="Proteomes" id="UP000291130"/>
    </source>
</evidence>
<dbReference type="InterPro" id="IPR051401">
    <property type="entry name" value="GtrA_CellWall_Glycosyl"/>
</dbReference>
<evidence type="ECO:0000256" key="7">
    <source>
        <dbReference type="PIRNR" id="PIRNR006298"/>
    </source>
</evidence>
<feature type="domain" description="GtrA/DPMS transmembrane" evidence="9">
    <location>
        <begin position="11"/>
        <end position="119"/>
    </location>
</feature>
<proteinExistence type="inferred from homology"/>
<organism evidence="10 11">
    <name type="scientific">Pseudomonas tructae</name>
    <dbReference type="NCBI Taxonomy" id="2518644"/>
    <lineage>
        <taxon>Bacteria</taxon>
        <taxon>Pseudomonadati</taxon>
        <taxon>Pseudomonadota</taxon>
        <taxon>Gammaproteobacteria</taxon>
        <taxon>Pseudomonadales</taxon>
        <taxon>Pseudomonadaceae</taxon>
        <taxon>Pseudomonas</taxon>
    </lineage>
</organism>
<evidence type="ECO:0000256" key="6">
    <source>
        <dbReference type="ARBA" id="ARBA00025595"/>
    </source>
</evidence>
<dbReference type="InterPro" id="IPR007267">
    <property type="entry name" value="GtrA_DPMS_TM"/>
</dbReference>
<dbReference type="GO" id="GO:0005886">
    <property type="term" value="C:plasma membrane"/>
    <property type="evidence" value="ECO:0007669"/>
    <property type="project" value="TreeGrafter"/>
</dbReference>
<evidence type="ECO:0000256" key="5">
    <source>
        <dbReference type="ARBA" id="ARBA00023136"/>
    </source>
</evidence>
<evidence type="ECO:0000256" key="2">
    <source>
        <dbReference type="ARBA" id="ARBA00022448"/>
    </source>
</evidence>
<feature type="transmembrane region" description="Helical" evidence="8">
    <location>
        <begin position="96"/>
        <end position="118"/>
    </location>
</feature>
<dbReference type="EMBL" id="CP035952">
    <property type="protein sequence ID" value="QBF29144.1"/>
    <property type="molecule type" value="Genomic_DNA"/>
</dbReference>
<reference evidence="10 11" key="1">
    <citation type="submission" date="2019-02" db="EMBL/GenBank/DDBJ databases">
        <title>Complete genome sequence of Pseudomonas sp. SNU WT1 isolated from rainbow trout.</title>
        <authorList>
            <person name="Oh W.T."/>
            <person name="Park S.C."/>
        </authorList>
    </citation>
    <scope>NUCLEOTIDE SEQUENCE [LARGE SCALE GENOMIC DNA]</scope>
    <source>
        <strain evidence="10 11">SNU WT1</strain>
    </source>
</reference>
<keyword evidence="5 8" id="KW-0472">Membrane</keyword>
<evidence type="ECO:0000259" key="9">
    <source>
        <dbReference type="Pfam" id="PF04138"/>
    </source>
</evidence>
<accession>A0A411MQI5</accession>
<evidence type="ECO:0000313" key="10">
    <source>
        <dbReference type="EMBL" id="QBF29144.1"/>
    </source>
</evidence>
<name>A0A411MQI5_9PSED</name>
<sequence length="124" mass="13693">MANIWKGFSTYSVIGIANTLVHWQLFFVLRVAFDLSQALSNLLAFCVAASLSFYVNALYTFAVVPSIGRYLLFMLCLGAISLAVGCLGDYWRLHGIITVVSFSLISLTCGFLLAKWVVFRRAAP</sequence>
<evidence type="ECO:0000256" key="8">
    <source>
        <dbReference type="SAM" id="Phobius"/>
    </source>
</evidence>
<comment type="subcellular location">
    <subcellularLocation>
        <location evidence="1">Membrane</location>
        <topology evidence="1">Multi-pass membrane protein</topology>
    </subcellularLocation>
</comment>
<dbReference type="Proteomes" id="UP000291130">
    <property type="component" value="Chromosome"/>
</dbReference>
<evidence type="ECO:0000256" key="3">
    <source>
        <dbReference type="ARBA" id="ARBA00022692"/>
    </source>
</evidence>
<feature type="transmembrane region" description="Helical" evidence="8">
    <location>
        <begin position="12"/>
        <end position="33"/>
    </location>
</feature>
<gene>
    <name evidence="10" type="ORF">EXN22_21710</name>
</gene>
<evidence type="ECO:0000256" key="4">
    <source>
        <dbReference type="ARBA" id="ARBA00022989"/>
    </source>
</evidence>
<dbReference type="PIRSF" id="PIRSF006298">
    <property type="entry name" value="GtrA_prd"/>
    <property type="match status" value="1"/>
</dbReference>
<evidence type="ECO:0000256" key="1">
    <source>
        <dbReference type="ARBA" id="ARBA00004141"/>
    </source>
</evidence>